<accession>A0A8J7GQC6</accession>
<dbReference type="Gene3D" id="2.40.50.140">
    <property type="entry name" value="Nucleic acid-binding proteins"/>
    <property type="match status" value="1"/>
</dbReference>
<evidence type="ECO:0000259" key="6">
    <source>
        <dbReference type="Pfam" id="PF01957"/>
    </source>
</evidence>
<dbReference type="PANTHER" id="PTHR33507:SF3">
    <property type="entry name" value="INNER MEMBRANE PROTEIN YBBJ"/>
    <property type="match status" value="1"/>
</dbReference>
<name>A0A8J7GQC6_9ACTN</name>
<dbReference type="PANTHER" id="PTHR33507">
    <property type="entry name" value="INNER MEMBRANE PROTEIN YBBJ"/>
    <property type="match status" value="1"/>
</dbReference>
<dbReference type="GO" id="GO:0006508">
    <property type="term" value="P:proteolysis"/>
    <property type="evidence" value="ECO:0007669"/>
    <property type="project" value="UniProtKB-KW"/>
</dbReference>
<dbReference type="SUPFAM" id="SSF141322">
    <property type="entry name" value="NfeD domain-like"/>
    <property type="match status" value="1"/>
</dbReference>
<dbReference type="InterPro" id="IPR012340">
    <property type="entry name" value="NA-bd_OB-fold"/>
</dbReference>
<feature type="transmembrane region" description="Helical" evidence="5">
    <location>
        <begin position="46"/>
        <end position="64"/>
    </location>
</feature>
<evidence type="ECO:0000313" key="8">
    <source>
        <dbReference type="Proteomes" id="UP000622552"/>
    </source>
</evidence>
<evidence type="ECO:0000256" key="2">
    <source>
        <dbReference type="ARBA" id="ARBA00022692"/>
    </source>
</evidence>
<keyword evidence="7" id="KW-0378">Hydrolase</keyword>
<evidence type="ECO:0000256" key="4">
    <source>
        <dbReference type="ARBA" id="ARBA00023136"/>
    </source>
</evidence>
<sequence>MESAVVWIVIGIALAVAEVFTMTFVLLMFGVGALLAAGTAALGAPVWAQLVVFGIGSGLSLALLRPVLTKHRLNQHGAIAVGVEAIEGSDAMVLRTVTADEGMIKIGGEIWTARAYDATQVFETGEHVQVMKIDGATALVWRN</sequence>
<evidence type="ECO:0000256" key="5">
    <source>
        <dbReference type="SAM" id="Phobius"/>
    </source>
</evidence>
<proteinExistence type="predicted"/>
<organism evidence="7 8">
    <name type="scientific">Longispora fulva</name>
    <dbReference type="NCBI Taxonomy" id="619741"/>
    <lineage>
        <taxon>Bacteria</taxon>
        <taxon>Bacillati</taxon>
        <taxon>Actinomycetota</taxon>
        <taxon>Actinomycetes</taxon>
        <taxon>Micromonosporales</taxon>
        <taxon>Micromonosporaceae</taxon>
        <taxon>Longispora</taxon>
    </lineage>
</organism>
<feature type="transmembrane region" description="Helical" evidence="5">
    <location>
        <begin position="7"/>
        <end position="40"/>
    </location>
</feature>
<dbReference type="Proteomes" id="UP000622552">
    <property type="component" value="Unassembled WGS sequence"/>
</dbReference>
<dbReference type="InterPro" id="IPR002810">
    <property type="entry name" value="NfeD-like_C"/>
</dbReference>
<reference evidence="7" key="1">
    <citation type="submission" date="2020-11" db="EMBL/GenBank/DDBJ databases">
        <title>Sequencing the genomes of 1000 actinobacteria strains.</title>
        <authorList>
            <person name="Klenk H.-P."/>
        </authorList>
    </citation>
    <scope>NUCLEOTIDE SEQUENCE</scope>
    <source>
        <strain evidence="7">DSM 45356</strain>
    </source>
</reference>
<comment type="subcellular location">
    <subcellularLocation>
        <location evidence="1">Membrane</location>
        <topology evidence="1">Multi-pass membrane protein</topology>
    </subcellularLocation>
</comment>
<keyword evidence="2 5" id="KW-0812">Transmembrane</keyword>
<dbReference type="GO" id="GO:0005886">
    <property type="term" value="C:plasma membrane"/>
    <property type="evidence" value="ECO:0007669"/>
    <property type="project" value="TreeGrafter"/>
</dbReference>
<keyword evidence="4 5" id="KW-0472">Membrane</keyword>
<dbReference type="EMBL" id="JADOUF010000001">
    <property type="protein sequence ID" value="MBG6141383.1"/>
    <property type="molecule type" value="Genomic_DNA"/>
</dbReference>
<dbReference type="GO" id="GO:0008233">
    <property type="term" value="F:peptidase activity"/>
    <property type="evidence" value="ECO:0007669"/>
    <property type="project" value="UniProtKB-KW"/>
</dbReference>
<evidence type="ECO:0000256" key="1">
    <source>
        <dbReference type="ARBA" id="ARBA00004141"/>
    </source>
</evidence>
<keyword evidence="8" id="KW-1185">Reference proteome</keyword>
<keyword evidence="3 5" id="KW-1133">Transmembrane helix</keyword>
<evidence type="ECO:0000313" key="7">
    <source>
        <dbReference type="EMBL" id="MBG6141383.1"/>
    </source>
</evidence>
<protein>
    <submittedName>
        <fullName evidence="7">Membrane protein implicated in regulation of membrane protease activity</fullName>
    </submittedName>
</protein>
<dbReference type="InterPro" id="IPR052165">
    <property type="entry name" value="Membrane_assoc_protease"/>
</dbReference>
<keyword evidence="7" id="KW-0645">Protease</keyword>
<comment type="caution">
    <text evidence="7">The sequence shown here is derived from an EMBL/GenBank/DDBJ whole genome shotgun (WGS) entry which is preliminary data.</text>
</comment>
<dbReference type="Pfam" id="PF01957">
    <property type="entry name" value="NfeD"/>
    <property type="match status" value="1"/>
</dbReference>
<dbReference type="AlphaFoldDB" id="A0A8J7GQC6"/>
<gene>
    <name evidence="7" type="ORF">IW245_007577</name>
</gene>
<evidence type="ECO:0000256" key="3">
    <source>
        <dbReference type="ARBA" id="ARBA00022989"/>
    </source>
</evidence>
<feature type="domain" description="NfeD-like C-terminal" evidence="6">
    <location>
        <begin position="84"/>
        <end position="142"/>
    </location>
</feature>